<organism evidence="2">
    <name type="scientific">Cacopsylla melanoneura</name>
    <dbReference type="NCBI Taxonomy" id="428564"/>
    <lineage>
        <taxon>Eukaryota</taxon>
        <taxon>Metazoa</taxon>
        <taxon>Ecdysozoa</taxon>
        <taxon>Arthropoda</taxon>
        <taxon>Hexapoda</taxon>
        <taxon>Insecta</taxon>
        <taxon>Pterygota</taxon>
        <taxon>Neoptera</taxon>
        <taxon>Paraneoptera</taxon>
        <taxon>Hemiptera</taxon>
        <taxon>Sternorrhyncha</taxon>
        <taxon>Psylloidea</taxon>
        <taxon>Psyllidae</taxon>
        <taxon>Psyllinae</taxon>
        <taxon>Cacopsylla</taxon>
    </lineage>
</organism>
<dbReference type="AlphaFoldDB" id="A0A8D9E6Q3"/>
<evidence type="ECO:0000256" key="1">
    <source>
        <dbReference type="SAM" id="Phobius"/>
    </source>
</evidence>
<proteinExistence type="predicted"/>
<accession>A0A8D9E6Q3</accession>
<keyword evidence="1" id="KW-1133">Transmembrane helix</keyword>
<name>A0A8D9E6Q3_9HEMI</name>
<sequence>MSHLTKQISLTIIQRALLQVYWQRCHQKSCLHFSIYNNKNIVLFDGLLSVSKPPQQSSGNLYYYYRFSYILETVLYLTKLSSHIILILFLISIIIVYVY</sequence>
<protein>
    <submittedName>
        <fullName evidence="2">Uncharacterized protein</fullName>
    </submittedName>
</protein>
<evidence type="ECO:0000313" key="2">
    <source>
        <dbReference type="EMBL" id="CAG6742482.1"/>
    </source>
</evidence>
<keyword evidence="1" id="KW-0472">Membrane</keyword>
<feature type="transmembrane region" description="Helical" evidence="1">
    <location>
        <begin position="74"/>
        <end position="98"/>
    </location>
</feature>
<reference evidence="2" key="1">
    <citation type="submission" date="2021-05" db="EMBL/GenBank/DDBJ databases">
        <authorList>
            <person name="Alioto T."/>
            <person name="Alioto T."/>
            <person name="Gomez Garrido J."/>
        </authorList>
    </citation>
    <scope>NUCLEOTIDE SEQUENCE</scope>
</reference>
<dbReference type="EMBL" id="HBUF01435965">
    <property type="protein sequence ID" value="CAG6742482.1"/>
    <property type="molecule type" value="Transcribed_RNA"/>
</dbReference>
<keyword evidence="1" id="KW-0812">Transmembrane</keyword>